<dbReference type="Gene3D" id="3.40.630.10">
    <property type="entry name" value="Zn peptidases"/>
    <property type="match status" value="1"/>
</dbReference>
<keyword evidence="2" id="KW-0479">Metal-binding</keyword>
<dbReference type="SUPFAM" id="SSF53187">
    <property type="entry name" value="Zn-dependent exopeptidases"/>
    <property type="match status" value="1"/>
</dbReference>
<dbReference type="InterPro" id="IPR036264">
    <property type="entry name" value="Bact_exopeptidase_dim_dom"/>
</dbReference>
<comment type="caution">
    <text evidence="4">The sequence shown here is derived from an EMBL/GenBank/DDBJ whole genome shotgun (WGS) entry which is preliminary data.</text>
</comment>
<dbReference type="GO" id="GO:0019877">
    <property type="term" value="P:diaminopimelate biosynthetic process"/>
    <property type="evidence" value="ECO:0007669"/>
    <property type="project" value="UniProtKB-ARBA"/>
</dbReference>
<dbReference type="InterPro" id="IPR017439">
    <property type="entry name" value="Amidohydrolase"/>
</dbReference>
<dbReference type="Proteomes" id="UP000283880">
    <property type="component" value="Unassembled WGS sequence"/>
</dbReference>
<dbReference type="NCBIfam" id="TIGR01891">
    <property type="entry name" value="amidohydrolases"/>
    <property type="match status" value="1"/>
</dbReference>
<protein>
    <submittedName>
        <fullName evidence="4">Amidohydrolase</fullName>
    </submittedName>
</protein>
<accession>A0A413FD48</accession>
<evidence type="ECO:0000256" key="1">
    <source>
        <dbReference type="ARBA" id="ARBA00022801"/>
    </source>
</evidence>
<proteinExistence type="predicted"/>
<evidence type="ECO:0000256" key="2">
    <source>
        <dbReference type="PIRSR" id="PIRSR005962-1"/>
    </source>
</evidence>
<dbReference type="PANTHER" id="PTHR11014">
    <property type="entry name" value="PEPTIDASE M20 FAMILY MEMBER"/>
    <property type="match status" value="1"/>
</dbReference>
<feature type="domain" description="Peptidase M20 dimerisation" evidence="3">
    <location>
        <begin position="191"/>
        <end position="284"/>
    </location>
</feature>
<dbReference type="InterPro" id="IPR002933">
    <property type="entry name" value="Peptidase_M20"/>
</dbReference>
<dbReference type="PANTHER" id="PTHR11014:SF63">
    <property type="entry name" value="METALLOPEPTIDASE, PUTATIVE (AFU_ORTHOLOGUE AFUA_6G09600)-RELATED"/>
    <property type="match status" value="1"/>
</dbReference>
<organism evidence="4 5">
    <name type="scientific">Enterocloster asparagiformis</name>
    <dbReference type="NCBI Taxonomy" id="333367"/>
    <lineage>
        <taxon>Bacteria</taxon>
        <taxon>Bacillati</taxon>
        <taxon>Bacillota</taxon>
        <taxon>Clostridia</taxon>
        <taxon>Lachnospirales</taxon>
        <taxon>Lachnospiraceae</taxon>
        <taxon>Enterocloster</taxon>
    </lineage>
</organism>
<feature type="binding site" evidence="2">
    <location>
        <position position="111"/>
    </location>
    <ligand>
        <name>Mn(2+)</name>
        <dbReference type="ChEBI" id="CHEBI:29035"/>
        <label>2</label>
    </ligand>
</feature>
<dbReference type="AlphaFoldDB" id="A0A413FD48"/>
<feature type="binding site" evidence="2">
    <location>
        <position position="113"/>
    </location>
    <ligand>
        <name>Mn(2+)</name>
        <dbReference type="ChEBI" id="CHEBI:29035"/>
        <label>2</label>
    </ligand>
</feature>
<dbReference type="Gene3D" id="3.30.70.360">
    <property type="match status" value="1"/>
</dbReference>
<dbReference type="Pfam" id="PF01546">
    <property type="entry name" value="Peptidase_M20"/>
    <property type="match status" value="1"/>
</dbReference>
<comment type="cofactor">
    <cofactor evidence="2">
        <name>Mn(2+)</name>
        <dbReference type="ChEBI" id="CHEBI:29035"/>
    </cofactor>
    <text evidence="2">The Mn(2+) ion enhances activity.</text>
</comment>
<reference evidence="4 5" key="1">
    <citation type="submission" date="2018-08" db="EMBL/GenBank/DDBJ databases">
        <title>A genome reference for cultivated species of the human gut microbiota.</title>
        <authorList>
            <person name="Zou Y."/>
            <person name="Xue W."/>
            <person name="Luo G."/>
        </authorList>
    </citation>
    <scope>NUCLEOTIDE SEQUENCE [LARGE SCALE GENOMIC DNA]</scope>
    <source>
        <strain evidence="4 5">AF04-15</strain>
    </source>
</reference>
<feature type="binding site" evidence="2">
    <location>
        <position position="372"/>
    </location>
    <ligand>
        <name>Mn(2+)</name>
        <dbReference type="ChEBI" id="CHEBI:29035"/>
        <label>2</label>
    </ligand>
</feature>
<dbReference type="PIRSF" id="PIRSF005962">
    <property type="entry name" value="Pept_M20D_amidohydro"/>
    <property type="match status" value="1"/>
</dbReference>
<keyword evidence="2" id="KW-0464">Manganese</keyword>
<keyword evidence="1 4" id="KW-0378">Hydrolase</keyword>
<evidence type="ECO:0000313" key="5">
    <source>
        <dbReference type="Proteomes" id="UP000283880"/>
    </source>
</evidence>
<dbReference type="FunFam" id="3.30.70.360:FF:000001">
    <property type="entry name" value="N-acetyldiaminopimelate deacetylase"/>
    <property type="match status" value="1"/>
</dbReference>
<gene>
    <name evidence="4" type="ORF">DWV29_15965</name>
</gene>
<feature type="binding site" evidence="2">
    <location>
        <position position="171"/>
    </location>
    <ligand>
        <name>Mn(2+)</name>
        <dbReference type="ChEBI" id="CHEBI:29035"/>
        <label>2</label>
    </ligand>
</feature>
<dbReference type="SUPFAM" id="SSF55031">
    <property type="entry name" value="Bacterial exopeptidase dimerisation domain"/>
    <property type="match status" value="1"/>
</dbReference>
<feature type="binding site" evidence="2">
    <location>
        <position position="147"/>
    </location>
    <ligand>
        <name>Mn(2+)</name>
        <dbReference type="ChEBI" id="CHEBI:29035"/>
        <label>2</label>
    </ligand>
</feature>
<dbReference type="OrthoDB" id="9776731at2"/>
<dbReference type="GO" id="GO:0050118">
    <property type="term" value="F:N-acetyldiaminopimelate deacetylase activity"/>
    <property type="evidence" value="ECO:0007669"/>
    <property type="project" value="UniProtKB-ARBA"/>
</dbReference>
<dbReference type="EMBL" id="QSBM01000012">
    <property type="protein sequence ID" value="RGX27833.1"/>
    <property type="molecule type" value="Genomic_DNA"/>
</dbReference>
<dbReference type="Pfam" id="PF07687">
    <property type="entry name" value="M20_dimer"/>
    <property type="match status" value="1"/>
</dbReference>
<name>A0A413FD48_9FIRM</name>
<dbReference type="GO" id="GO:0046872">
    <property type="term" value="F:metal ion binding"/>
    <property type="evidence" value="ECO:0007669"/>
    <property type="project" value="UniProtKB-KW"/>
</dbReference>
<evidence type="ECO:0000259" key="3">
    <source>
        <dbReference type="Pfam" id="PF07687"/>
    </source>
</evidence>
<dbReference type="InterPro" id="IPR011650">
    <property type="entry name" value="Peptidase_M20_dimer"/>
</dbReference>
<sequence>MGDNMTFQQFKDKYQDYLVTVRRRFHESPELSMEEKETSRFIVAEVEACGLPYEMAGDYGVIAVVQGTKPGMGRNVLLRADIDALPIQEDANNLAGPKNSCSKVPGVGHLCGHDAHTAMMLAVMKELTAIRDQFSGKFIICFEPAEENGKGCWLMLPYLEHYEIDRVYACHVEEGLDTGTVSIVPGPRMAGVGAFEYTIYGEGTHGAAPHRGVDPILCTAEMITGLNQILTRNIPPLSPMALTIGHVESGTARNAIPSQASFGGTMRFFDRGLGEFAYGRMKEIVNAIAAAHRCKVEQTFEYLSYPLVNDPHLADLACQAVGEALGTKAVVETEPKTGSEGFTNYIRAYNGQGLHVLIGVRNREYGSGEAAHNPKFDVDEAALPYGAFTTLQIALKLNECE</sequence>
<evidence type="ECO:0000313" key="4">
    <source>
        <dbReference type="EMBL" id="RGX27833.1"/>
    </source>
</evidence>